<dbReference type="SUPFAM" id="SSF53098">
    <property type="entry name" value="Ribonuclease H-like"/>
    <property type="match status" value="1"/>
</dbReference>
<accession>A0AAF0ZRQ8</accession>
<dbReference type="InterPro" id="IPR012337">
    <property type="entry name" value="RNaseH-like_sf"/>
</dbReference>
<name>A0AAF0ZRQ8_SOLVR</name>
<evidence type="ECO:0000313" key="2">
    <source>
        <dbReference type="Proteomes" id="UP001234989"/>
    </source>
</evidence>
<protein>
    <recommendedName>
        <fullName evidence="3">Integrase catalytic domain-containing protein</fullName>
    </recommendedName>
</protein>
<organism evidence="1 2">
    <name type="scientific">Solanum verrucosum</name>
    <dbReference type="NCBI Taxonomy" id="315347"/>
    <lineage>
        <taxon>Eukaryota</taxon>
        <taxon>Viridiplantae</taxon>
        <taxon>Streptophyta</taxon>
        <taxon>Embryophyta</taxon>
        <taxon>Tracheophyta</taxon>
        <taxon>Spermatophyta</taxon>
        <taxon>Magnoliopsida</taxon>
        <taxon>eudicotyledons</taxon>
        <taxon>Gunneridae</taxon>
        <taxon>Pentapetalae</taxon>
        <taxon>asterids</taxon>
        <taxon>lamiids</taxon>
        <taxon>Solanales</taxon>
        <taxon>Solanaceae</taxon>
        <taxon>Solanoideae</taxon>
        <taxon>Solaneae</taxon>
        <taxon>Solanum</taxon>
    </lineage>
</organism>
<proteinExistence type="predicted"/>
<reference evidence="1" key="1">
    <citation type="submission" date="2023-08" db="EMBL/GenBank/DDBJ databases">
        <title>A de novo genome assembly of Solanum verrucosum Schlechtendal, a Mexican diploid species geographically isolated from the other diploid A-genome species in potato relatives.</title>
        <authorList>
            <person name="Hosaka K."/>
        </authorList>
    </citation>
    <scope>NUCLEOTIDE SEQUENCE</scope>
    <source>
        <tissue evidence="1">Young leaves</tissue>
    </source>
</reference>
<dbReference type="EMBL" id="CP133620">
    <property type="protein sequence ID" value="WMV46624.1"/>
    <property type="molecule type" value="Genomic_DNA"/>
</dbReference>
<keyword evidence="2" id="KW-1185">Reference proteome</keyword>
<dbReference type="AlphaFoldDB" id="A0AAF0ZRQ8"/>
<dbReference type="Proteomes" id="UP001234989">
    <property type="component" value="Chromosome 9"/>
</dbReference>
<dbReference type="PANTHER" id="PTHR45835:SF91">
    <property type="entry name" value="RETROTRANSPOSON, TY3-GYPSY SUBCLASS-LIKE PROTEIN"/>
    <property type="match status" value="1"/>
</dbReference>
<evidence type="ECO:0000313" key="1">
    <source>
        <dbReference type="EMBL" id="WMV46624.1"/>
    </source>
</evidence>
<sequence length="146" mass="17106">MDLVEYYARLYIREIVRFYGVSLSTILDRGVQFTTQFLKSFQKGLGLKLNFSTTFHPKKDGYHSNIQMALYEALYGQMCRSLIGWSEVGEAKLIGTYLVHQAMEKVKTIRKRLKTTESRQKSYIHVRCMDLEFEVDDWVCIKVSPM</sequence>
<gene>
    <name evidence="1" type="ORF">MTR67_040009</name>
</gene>
<dbReference type="GO" id="GO:0003676">
    <property type="term" value="F:nucleic acid binding"/>
    <property type="evidence" value="ECO:0007669"/>
    <property type="project" value="InterPro"/>
</dbReference>
<dbReference type="Gene3D" id="3.30.420.10">
    <property type="entry name" value="Ribonuclease H-like superfamily/Ribonuclease H"/>
    <property type="match status" value="1"/>
</dbReference>
<evidence type="ECO:0008006" key="3">
    <source>
        <dbReference type="Google" id="ProtNLM"/>
    </source>
</evidence>
<dbReference type="PANTHER" id="PTHR45835">
    <property type="entry name" value="YALI0A06105P"/>
    <property type="match status" value="1"/>
</dbReference>
<dbReference type="InterPro" id="IPR036397">
    <property type="entry name" value="RNaseH_sf"/>
</dbReference>